<evidence type="ECO:0000313" key="7">
    <source>
        <dbReference type="Proteomes" id="UP001303373"/>
    </source>
</evidence>
<organism evidence="6 7">
    <name type="scientific">Acrodontium crateriforme</name>
    <dbReference type="NCBI Taxonomy" id="150365"/>
    <lineage>
        <taxon>Eukaryota</taxon>
        <taxon>Fungi</taxon>
        <taxon>Dikarya</taxon>
        <taxon>Ascomycota</taxon>
        <taxon>Pezizomycotina</taxon>
        <taxon>Dothideomycetes</taxon>
        <taxon>Dothideomycetidae</taxon>
        <taxon>Mycosphaerellales</taxon>
        <taxon>Teratosphaeriaceae</taxon>
        <taxon>Acrodontium</taxon>
    </lineage>
</organism>
<protein>
    <submittedName>
        <fullName evidence="6">Bikaverin cluster transcription factor bik5</fullName>
    </submittedName>
</protein>
<dbReference type="Gene3D" id="4.10.240.10">
    <property type="entry name" value="Zn(2)-C6 fungal-type DNA-binding domain"/>
    <property type="match status" value="1"/>
</dbReference>
<dbReference type="Pfam" id="PF04082">
    <property type="entry name" value="Fungal_trans"/>
    <property type="match status" value="1"/>
</dbReference>
<dbReference type="GO" id="GO:0003677">
    <property type="term" value="F:DNA binding"/>
    <property type="evidence" value="ECO:0007669"/>
    <property type="project" value="InterPro"/>
</dbReference>
<comment type="subcellular location">
    <subcellularLocation>
        <location evidence="1">Nucleus</location>
    </subcellularLocation>
</comment>
<dbReference type="PANTHER" id="PTHR31001:SF77">
    <property type="entry name" value="TRANSCRIPTION FACTOR, PUTATIVE (AFU_ORTHOLOGUE AFUA_3G12940)-RELATED"/>
    <property type="match status" value="1"/>
</dbReference>
<dbReference type="Proteomes" id="UP001303373">
    <property type="component" value="Chromosome 11"/>
</dbReference>
<sequence length="707" mass="79995">MSEPSTTVAKPGTACLGCRRRKLKCSREQEGCVNCTKADLPCVYPAPEVGIKRKRGPYKKDKPARERHLEDLVRYLEPRTSQSATSPDIAVEHARIKAWANTSPSTNGDVASTSESPANTVRRDTNPSEDLVKDALIALTKSSVTDRESHTEQPHRACPGHGALPERFAPAISNGAASIHPPISRLLEYWHLFTTRVDPIIKVIHCPTLARKIFHYLDHLELIDSATTVLLASVYYSAINSCTATEIRERFGEAREALMERYARFVETALANNYGDPSMEHLQALVIYMSVFRRKENGSNVLALFSLAVRLAQIMGIDREAETTLSPFDTQMRRRLWWHICGLESRAAEEGGARTTSIMEAHIVEFPENLNDLDLDPHAKEPPQPRLGITDMTYTLGRWNIIRLIRSLWKARKQYAGKDPEAMKAEQNRLFEAHKSQIESDFFRHMHESRPYDWMCLRYMKAMLVKARLIIDHPLGKVPKKESTPEERHRLLRASVDIIRLTHVLASDRRIQSWLWYFRGYMQWHALAVVVAELGQSANRQFSLSAWAVVEPMLANWDRTYTTKSGETAWDHVNDLISRARAMRHRAAAIPPAVSRPMPDAAQLPNPTLNVATSIMSPPTSISPMNQGNNFGSYTTPSPHDTCQMFPPSTQSFKDQSQPGAMYYEPTVTELPTPTFDDIDFSAFDVVFGNAAWEMPHNFMDFNETIT</sequence>
<dbReference type="EMBL" id="CP138590">
    <property type="protein sequence ID" value="WPH03707.1"/>
    <property type="molecule type" value="Genomic_DNA"/>
</dbReference>
<dbReference type="PANTHER" id="PTHR31001">
    <property type="entry name" value="UNCHARACTERIZED TRANSCRIPTIONAL REGULATORY PROTEIN"/>
    <property type="match status" value="1"/>
</dbReference>
<keyword evidence="7" id="KW-1185">Reference proteome</keyword>
<keyword evidence="3" id="KW-0539">Nucleus</keyword>
<proteinExistence type="predicted"/>
<dbReference type="InterPro" id="IPR050613">
    <property type="entry name" value="Sec_Metabolite_Reg"/>
</dbReference>
<dbReference type="PROSITE" id="PS50048">
    <property type="entry name" value="ZN2_CY6_FUNGAL_2"/>
    <property type="match status" value="1"/>
</dbReference>
<evidence type="ECO:0000256" key="3">
    <source>
        <dbReference type="ARBA" id="ARBA00023242"/>
    </source>
</evidence>
<dbReference type="InterPro" id="IPR001138">
    <property type="entry name" value="Zn2Cys6_DnaBD"/>
</dbReference>
<dbReference type="GO" id="GO:0000981">
    <property type="term" value="F:DNA-binding transcription factor activity, RNA polymerase II-specific"/>
    <property type="evidence" value="ECO:0007669"/>
    <property type="project" value="InterPro"/>
</dbReference>
<dbReference type="InterPro" id="IPR036864">
    <property type="entry name" value="Zn2-C6_fun-type_DNA-bd_sf"/>
</dbReference>
<dbReference type="CDD" id="cd12148">
    <property type="entry name" value="fungal_TF_MHR"/>
    <property type="match status" value="1"/>
</dbReference>
<feature type="domain" description="Zn(2)-C6 fungal-type" evidence="5">
    <location>
        <begin position="14"/>
        <end position="44"/>
    </location>
</feature>
<dbReference type="SUPFAM" id="SSF57701">
    <property type="entry name" value="Zn2/Cys6 DNA-binding domain"/>
    <property type="match status" value="1"/>
</dbReference>
<dbReference type="GO" id="GO:0006351">
    <property type="term" value="P:DNA-templated transcription"/>
    <property type="evidence" value="ECO:0007669"/>
    <property type="project" value="InterPro"/>
</dbReference>
<evidence type="ECO:0000313" key="6">
    <source>
        <dbReference type="EMBL" id="WPH03707.1"/>
    </source>
</evidence>
<dbReference type="GO" id="GO:0005634">
    <property type="term" value="C:nucleus"/>
    <property type="evidence" value="ECO:0007669"/>
    <property type="project" value="UniProtKB-SubCell"/>
</dbReference>
<evidence type="ECO:0000256" key="2">
    <source>
        <dbReference type="ARBA" id="ARBA00022723"/>
    </source>
</evidence>
<name>A0AAQ3MDD7_9PEZI</name>
<dbReference type="SMART" id="SM00906">
    <property type="entry name" value="Fungal_trans"/>
    <property type="match status" value="1"/>
</dbReference>
<dbReference type="CDD" id="cd00067">
    <property type="entry name" value="GAL4"/>
    <property type="match status" value="1"/>
</dbReference>
<feature type="region of interest" description="Disordered" evidence="4">
    <location>
        <begin position="142"/>
        <end position="162"/>
    </location>
</feature>
<dbReference type="InterPro" id="IPR007219">
    <property type="entry name" value="XnlR_reg_dom"/>
</dbReference>
<accession>A0AAQ3MDD7</accession>
<evidence type="ECO:0000256" key="4">
    <source>
        <dbReference type="SAM" id="MobiDB-lite"/>
    </source>
</evidence>
<dbReference type="GO" id="GO:0008270">
    <property type="term" value="F:zinc ion binding"/>
    <property type="evidence" value="ECO:0007669"/>
    <property type="project" value="InterPro"/>
</dbReference>
<dbReference type="PROSITE" id="PS00463">
    <property type="entry name" value="ZN2_CY6_FUNGAL_1"/>
    <property type="match status" value="1"/>
</dbReference>
<gene>
    <name evidence="6" type="ORF">R9X50_00659000</name>
</gene>
<reference evidence="6 7" key="1">
    <citation type="submission" date="2023-11" db="EMBL/GenBank/DDBJ databases">
        <title>An acidophilic fungus is an integral part of prey digestion in a carnivorous sundew plant.</title>
        <authorList>
            <person name="Tsai I.J."/>
        </authorList>
    </citation>
    <scope>NUCLEOTIDE SEQUENCE [LARGE SCALE GENOMIC DNA]</scope>
    <source>
        <strain evidence="6">169a</strain>
    </source>
</reference>
<evidence type="ECO:0000256" key="1">
    <source>
        <dbReference type="ARBA" id="ARBA00004123"/>
    </source>
</evidence>
<evidence type="ECO:0000259" key="5">
    <source>
        <dbReference type="PROSITE" id="PS50048"/>
    </source>
</evidence>
<feature type="region of interest" description="Disordered" evidence="4">
    <location>
        <begin position="100"/>
        <end position="127"/>
    </location>
</feature>
<dbReference type="SMART" id="SM00066">
    <property type="entry name" value="GAL4"/>
    <property type="match status" value="1"/>
</dbReference>
<feature type="compositionally biased region" description="Polar residues" evidence="4">
    <location>
        <begin position="100"/>
        <end position="119"/>
    </location>
</feature>
<keyword evidence="2" id="KW-0479">Metal-binding</keyword>
<dbReference type="AlphaFoldDB" id="A0AAQ3MDD7"/>
<dbReference type="Pfam" id="PF00172">
    <property type="entry name" value="Zn_clus"/>
    <property type="match status" value="1"/>
</dbReference>
<feature type="compositionally biased region" description="Basic and acidic residues" evidence="4">
    <location>
        <begin position="144"/>
        <end position="155"/>
    </location>
</feature>